<protein>
    <submittedName>
        <fullName evidence="5">Urea amidolyase</fullName>
    </submittedName>
</protein>
<proteinExistence type="predicted"/>
<evidence type="ECO:0000256" key="3">
    <source>
        <dbReference type="ARBA" id="ARBA00022840"/>
    </source>
</evidence>
<keyword evidence="1" id="KW-0547">Nucleotide-binding</keyword>
<dbReference type="PANTHER" id="PTHR43309">
    <property type="entry name" value="5-OXOPROLINASE SUBUNIT C"/>
    <property type="match status" value="1"/>
</dbReference>
<dbReference type="Gene3D" id="2.40.100.10">
    <property type="entry name" value="Cyclophilin-like"/>
    <property type="match status" value="1"/>
</dbReference>
<keyword evidence="3" id="KW-0067">ATP-binding</keyword>
<dbReference type="RefSeq" id="WP_078574871.1">
    <property type="nucleotide sequence ID" value="NZ_MPZS01000003.1"/>
</dbReference>
<dbReference type="SMART" id="SM00797">
    <property type="entry name" value="AHS2"/>
    <property type="match status" value="1"/>
</dbReference>
<sequence length="338" mass="35173">MSALRVLRADGLISVQDMGREGYLSQGLSRGGAMDRLALLEAAALLGAETPLAGLEMAGAGGLFEVTRPMRIALTGAPMRADLDGVALRWNAAHPVLPGQQLRIGGAQAGSYGYLVPGGEFATPGWLGSRAAHLSVGIGARVESGLTFPCADDPAPDRPARGLPATQRFDGGTVRVADGPQTALFDPAVIASFYETGFVRAPRGNRQGVQLDAETRFAAQGAAGLASDVIGPGDVQMTGDGVPYVLLAECQTIGGYPRIGKVIPADLPIVAQAPPGARLRFSRLSPDQADALWRSEAEQLRTLRAACHPLIRDPSEMGDLLSYQLIGGVTSGDDLERG</sequence>
<gene>
    <name evidence="5" type="ORF">BMG00_14665</name>
</gene>
<evidence type="ECO:0000256" key="2">
    <source>
        <dbReference type="ARBA" id="ARBA00022801"/>
    </source>
</evidence>
<evidence type="ECO:0000259" key="4">
    <source>
        <dbReference type="SMART" id="SM00797"/>
    </source>
</evidence>
<reference evidence="5 6" key="1">
    <citation type="submission" date="2016-11" db="EMBL/GenBank/DDBJ databases">
        <title>A multilocus sequence analysis scheme for characterization of bacteria in the genus Thioclava.</title>
        <authorList>
            <person name="Liu Y."/>
            <person name="Shao Z."/>
        </authorList>
    </citation>
    <scope>NUCLEOTIDE SEQUENCE [LARGE SCALE GENOMIC DNA]</scope>
    <source>
        <strain evidence="5 6">11.10-0-13</strain>
    </source>
</reference>
<accession>A0ABX3MIE7</accession>
<keyword evidence="2" id="KW-0378">Hydrolase</keyword>
<dbReference type="Proteomes" id="UP000242224">
    <property type="component" value="Unassembled WGS sequence"/>
</dbReference>
<keyword evidence="6" id="KW-1185">Reference proteome</keyword>
<feature type="domain" description="Carboxyltransferase" evidence="4">
    <location>
        <begin position="25"/>
        <end position="300"/>
    </location>
</feature>
<dbReference type="PANTHER" id="PTHR43309:SF4">
    <property type="entry name" value="CARBOXYLTRANSFERASE DOMAIN-CONTAINING PROTEIN"/>
    <property type="match status" value="1"/>
</dbReference>
<evidence type="ECO:0000313" key="6">
    <source>
        <dbReference type="Proteomes" id="UP000242224"/>
    </source>
</evidence>
<dbReference type="SUPFAM" id="SSF50891">
    <property type="entry name" value="Cyclophilin-like"/>
    <property type="match status" value="1"/>
</dbReference>
<dbReference type="InterPro" id="IPR052708">
    <property type="entry name" value="PxpC"/>
</dbReference>
<comment type="caution">
    <text evidence="5">The sequence shown here is derived from an EMBL/GenBank/DDBJ whole genome shotgun (WGS) entry which is preliminary data.</text>
</comment>
<dbReference type="InterPro" id="IPR003778">
    <property type="entry name" value="CT_A_B"/>
</dbReference>
<dbReference type="Pfam" id="PF02626">
    <property type="entry name" value="CT_A_B"/>
    <property type="match status" value="1"/>
</dbReference>
<dbReference type="InterPro" id="IPR029000">
    <property type="entry name" value="Cyclophilin-like_dom_sf"/>
</dbReference>
<evidence type="ECO:0000313" key="5">
    <source>
        <dbReference type="EMBL" id="OOY10988.1"/>
    </source>
</evidence>
<organism evidence="5 6">
    <name type="scientific">Thioclava marina</name>
    <dbReference type="NCBI Taxonomy" id="1915077"/>
    <lineage>
        <taxon>Bacteria</taxon>
        <taxon>Pseudomonadati</taxon>
        <taxon>Pseudomonadota</taxon>
        <taxon>Alphaproteobacteria</taxon>
        <taxon>Rhodobacterales</taxon>
        <taxon>Paracoccaceae</taxon>
        <taxon>Thioclava</taxon>
    </lineage>
</organism>
<name>A0ABX3MIE7_9RHOB</name>
<evidence type="ECO:0000256" key="1">
    <source>
        <dbReference type="ARBA" id="ARBA00022741"/>
    </source>
</evidence>
<dbReference type="EMBL" id="MPZS01000003">
    <property type="protein sequence ID" value="OOY10988.1"/>
    <property type="molecule type" value="Genomic_DNA"/>
</dbReference>